<dbReference type="Proteomes" id="UP000008066">
    <property type="component" value="Unassembled WGS sequence"/>
</dbReference>
<dbReference type="eggNOG" id="KOG4177">
    <property type="taxonomic scope" value="Eukaryota"/>
</dbReference>
<dbReference type="EMBL" id="GL988030">
    <property type="protein sequence ID" value="EGS24098.1"/>
    <property type="molecule type" value="Genomic_DNA"/>
</dbReference>
<sequence>MEHLFHTVAAIIGHQADHDSYIIDVAHNALYTATVHGHLDIVRFLIRILRNKDINSHLGFQPVKKHTLSGFLQAAVVSPVNSLELVDALLEYGVECDAQDEDNRTALHAVLDTHTSPEYICHPANTLLVIDKLIQTGVPLDSKDKHGRTALHMAVEASNGPAVGALLDAGARPEGQVLHIAVQKGDASLVRLLLNSRNISQVDLSEGDCDMNTPLHIAASKGFDEIVSLLLAAGASTKCLNRNNHTTYSAAVEAKKEATASLLWHADPSPYSELEYCLINLDHSYMNAYKTGGRSLLHIAALLGQVDVLERLLKAGDDVNITDDSGRTALHYAAQTGNSEIAQVLIRNGADVNLEDTSGLKPLALAIKGGKNDVVRTLLTAGAELHDYKIPTSFDKFYCFTTAVHAAALLGSLQTVRLLLEEPHAKELILARNTCLQTPIHLAIERGNIEILREFLSHPEGLIAMEMVDKHNRSALSLAIECNWLEIADHLVDLVKEGYSDIIRLLVGADIRVNLEDQNCRTTSLHEAAENGRAEIVKILLENRDNNAEPDLVRTSDGRTPLHLAAMNGDVATTRILISHVRNLMVMPDSGENKA</sequence>
<dbReference type="RefSeq" id="XP_006690584.1">
    <property type="nucleotide sequence ID" value="XM_006690521.1"/>
</dbReference>
<evidence type="ECO:0000256" key="1">
    <source>
        <dbReference type="ARBA" id="ARBA00022737"/>
    </source>
</evidence>
<dbReference type="KEGG" id="cthr:CTHT_0000290"/>
<keyword evidence="1" id="KW-0677">Repeat</keyword>
<dbReference type="AlphaFoldDB" id="G0RXT2"/>
<reference evidence="4 5" key="1">
    <citation type="journal article" date="2011" name="Cell">
        <title>Insight into structure and assembly of the nuclear pore complex by utilizing the genome of a eukaryotic thermophile.</title>
        <authorList>
            <person name="Amlacher S."/>
            <person name="Sarges P."/>
            <person name="Flemming D."/>
            <person name="van Noort V."/>
            <person name="Kunze R."/>
            <person name="Devos D.P."/>
            <person name="Arumugam M."/>
            <person name="Bork P."/>
            <person name="Hurt E."/>
        </authorList>
    </citation>
    <scope>NUCLEOTIDE SEQUENCE [LARGE SCALE GENOMIC DNA]</scope>
    <source>
        <strain evidence="5">DSM 1495 / CBS 144.50 / IMI 039719</strain>
    </source>
</reference>
<name>G0RXT2_CHATD</name>
<evidence type="ECO:0000256" key="2">
    <source>
        <dbReference type="ARBA" id="ARBA00023043"/>
    </source>
</evidence>
<dbReference type="OMA" id="GQEGHEN"/>
<dbReference type="InterPro" id="IPR002110">
    <property type="entry name" value="Ankyrin_rpt"/>
</dbReference>
<dbReference type="SMART" id="SM00248">
    <property type="entry name" value="ANK"/>
    <property type="match status" value="14"/>
</dbReference>
<feature type="repeat" description="ANK" evidence="3">
    <location>
        <begin position="146"/>
        <end position="171"/>
    </location>
</feature>
<accession>G0RXT2</accession>
<gene>
    <name evidence="4" type="ORF">CTHT_0000290</name>
</gene>
<dbReference type="PROSITE" id="PS50297">
    <property type="entry name" value="ANK_REP_REGION"/>
    <property type="match status" value="6"/>
</dbReference>
<dbReference type="InterPro" id="IPR036770">
    <property type="entry name" value="Ankyrin_rpt-contain_sf"/>
</dbReference>
<feature type="repeat" description="ANK" evidence="3">
    <location>
        <begin position="325"/>
        <end position="357"/>
    </location>
</feature>
<feature type="repeat" description="ANK" evidence="3">
    <location>
        <begin position="358"/>
        <end position="390"/>
    </location>
</feature>
<dbReference type="GeneID" id="18254067"/>
<dbReference type="Pfam" id="PF12796">
    <property type="entry name" value="Ank_2"/>
    <property type="match status" value="5"/>
</dbReference>
<evidence type="ECO:0000313" key="5">
    <source>
        <dbReference type="Proteomes" id="UP000008066"/>
    </source>
</evidence>
<organism evidence="5">
    <name type="scientific">Chaetomium thermophilum (strain DSM 1495 / CBS 144.50 / IMI 039719)</name>
    <name type="common">Thermochaetoides thermophila</name>
    <dbReference type="NCBI Taxonomy" id="759272"/>
    <lineage>
        <taxon>Eukaryota</taxon>
        <taxon>Fungi</taxon>
        <taxon>Dikarya</taxon>
        <taxon>Ascomycota</taxon>
        <taxon>Pezizomycotina</taxon>
        <taxon>Sordariomycetes</taxon>
        <taxon>Sordariomycetidae</taxon>
        <taxon>Sordariales</taxon>
        <taxon>Chaetomiaceae</taxon>
        <taxon>Thermochaetoides</taxon>
    </lineage>
</organism>
<dbReference type="PANTHER" id="PTHR24123:SF33">
    <property type="entry name" value="PROTEIN HOS4"/>
    <property type="match status" value="1"/>
</dbReference>
<dbReference type="SUPFAM" id="SSF48403">
    <property type="entry name" value="Ankyrin repeat"/>
    <property type="match status" value="3"/>
</dbReference>
<dbReference type="PRINTS" id="PR01415">
    <property type="entry name" value="ANKYRIN"/>
</dbReference>
<proteinExistence type="predicted"/>
<dbReference type="PANTHER" id="PTHR24123">
    <property type="entry name" value="ANKYRIN REPEAT-CONTAINING"/>
    <property type="match status" value="1"/>
</dbReference>
<dbReference type="PROSITE" id="PS50088">
    <property type="entry name" value="ANK_REPEAT"/>
    <property type="match status" value="6"/>
</dbReference>
<evidence type="ECO:0000313" key="4">
    <source>
        <dbReference type="EMBL" id="EGS24098.1"/>
    </source>
</evidence>
<protein>
    <submittedName>
        <fullName evidence="4">Uncharacterized protein</fullName>
    </submittedName>
</protein>
<dbReference type="HOGENOM" id="CLU_419866_0_0_1"/>
<feature type="repeat" description="ANK" evidence="3">
    <location>
        <begin position="210"/>
        <end position="242"/>
    </location>
</feature>
<keyword evidence="2 3" id="KW-0040">ANK repeat</keyword>
<dbReference type="InterPro" id="IPR051165">
    <property type="entry name" value="Multifunctional_ANK_Repeat"/>
</dbReference>
<evidence type="ECO:0000256" key="3">
    <source>
        <dbReference type="PROSITE-ProRule" id="PRU00023"/>
    </source>
</evidence>
<feature type="repeat" description="ANK" evidence="3">
    <location>
        <begin position="557"/>
        <end position="589"/>
    </location>
</feature>
<feature type="repeat" description="ANK" evidence="3">
    <location>
        <begin position="292"/>
        <end position="324"/>
    </location>
</feature>
<dbReference type="Gene3D" id="1.25.40.20">
    <property type="entry name" value="Ankyrin repeat-containing domain"/>
    <property type="match status" value="5"/>
</dbReference>
<dbReference type="OrthoDB" id="4772757at2759"/>
<keyword evidence="5" id="KW-1185">Reference proteome</keyword>